<dbReference type="InterPro" id="IPR053925">
    <property type="entry name" value="RecX_HTH_3rd"/>
</dbReference>
<evidence type="ECO:0000313" key="10">
    <source>
        <dbReference type="Proteomes" id="UP000469385"/>
    </source>
</evidence>
<comment type="similarity">
    <text evidence="2 5">Belongs to the RecX family.</text>
</comment>
<dbReference type="InterPro" id="IPR036388">
    <property type="entry name" value="WH-like_DNA-bd_sf"/>
</dbReference>
<dbReference type="Gene3D" id="1.10.10.10">
    <property type="entry name" value="Winged helix-like DNA-binding domain superfamily/Winged helix DNA-binding domain"/>
    <property type="match status" value="3"/>
</dbReference>
<evidence type="ECO:0000256" key="2">
    <source>
        <dbReference type="ARBA" id="ARBA00009695"/>
    </source>
</evidence>
<dbReference type="InterPro" id="IPR053924">
    <property type="entry name" value="RecX_HTH_2nd"/>
</dbReference>
<evidence type="ECO:0000256" key="3">
    <source>
        <dbReference type="ARBA" id="ARBA00018111"/>
    </source>
</evidence>
<feature type="domain" description="RecX second three-helical" evidence="6">
    <location>
        <begin position="54"/>
        <end position="92"/>
    </location>
</feature>
<keyword evidence="10" id="KW-1185">Reference proteome</keyword>
<dbReference type="Pfam" id="PF21982">
    <property type="entry name" value="RecX_HTH1"/>
    <property type="match status" value="1"/>
</dbReference>
<dbReference type="NCBIfam" id="NF001055">
    <property type="entry name" value="PRK00117.2-5"/>
    <property type="match status" value="1"/>
</dbReference>
<dbReference type="Proteomes" id="UP000469385">
    <property type="component" value="Unassembled WGS sequence"/>
</dbReference>
<dbReference type="InterPro" id="IPR003783">
    <property type="entry name" value="Regulatory_RecX"/>
</dbReference>
<evidence type="ECO:0000313" key="9">
    <source>
        <dbReference type="EMBL" id="MVQ32841.1"/>
    </source>
</evidence>
<evidence type="ECO:0000256" key="4">
    <source>
        <dbReference type="ARBA" id="ARBA00022490"/>
    </source>
</evidence>
<dbReference type="Pfam" id="PF21981">
    <property type="entry name" value="RecX_HTH3"/>
    <property type="match status" value="1"/>
</dbReference>
<dbReference type="RefSeq" id="WP_157400953.1">
    <property type="nucleotide sequence ID" value="NZ_WSEL01000011.1"/>
</dbReference>
<feature type="domain" description="RecX first three-helical" evidence="8">
    <location>
        <begin position="10"/>
        <end position="47"/>
    </location>
</feature>
<accession>A0A6N8J0L9</accession>
<evidence type="ECO:0000259" key="7">
    <source>
        <dbReference type="Pfam" id="PF21981"/>
    </source>
</evidence>
<proteinExistence type="inferred from homology"/>
<name>A0A6N8J0L9_9BURK</name>
<feature type="domain" description="RecX third three-helical" evidence="7">
    <location>
        <begin position="100"/>
        <end position="143"/>
    </location>
</feature>
<evidence type="ECO:0000259" key="8">
    <source>
        <dbReference type="Pfam" id="PF21982"/>
    </source>
</evidence>
<comment type="caution">
    <text evidence="9">The sequence shown here is derived from an EMBL/GenBank/DDBJ whole genome shotgun (WGS) entry which is preliminary data.</text>
</comment>
<dbReference type="HAMAP" id="MF_01114">
    <property type="entry name" value="RecX"/>
    <property type="match status" value="1"/>
</dbReference>
<comment type="subcellular location">
    <subcellularLocation>
        <location evidence="1 5">Cytoplasm</location>
    </subcellularLocation>
</comment>
<comment type="function">
    <text evidence="5">Modulates RecA activity.</text>
</comment>
<dbReference type="Pfam" id="PF02631">
    <property type="entry name" value="RecX_HTH2"/>
    <property type="match status" value="1"/>
</dbReference>
<evidence type="ECO:0000256" key="5">
    <source>
        <dbReference type="HAMAP-Rule" id="MF_01114"/>
    </source>
</evidence>
<organism evidence="9 10">
    <name type="scientific">Ramlibacter pinisoli</name>
    <dbReference type="NCBI Taxonomy" id="2682844"/>
    <lineage>
        <taxon>Bacteria</taxon>
        <taxon>Pseudomonadati</taxon>
        <taxon>Pseudomonadota</taxon>
        <taxon>Betaproteobacteria</taxon>
        <taxon>Burkholderiales</taxon>
        <taxon>Comamonadaceae</taxon>
        <taxon>Ramlibacter</taxon>
    </lineage>
</organism>
<evidence type="ECO:0000259" key="6">
    <source>
        <dbReference type="Pfam" id="PF02631"/>
    </source>
</evidence>
<sequence>MPQAQLSLKGRALRLLGGREHSRAELERKLGPHEQEAGQLARVLDELQAKGFIDEQRVVESVLHRRAARLGAGRIRQELQAKGLPGELVGQAVQALKATEVARARAVWRRKFDAPPRDAAERGKQARFLAARGFAGDVIQRVLGGSADDDDGL</sequence>
<keyword evidence="4 5" id="KW-0963">Cytoplasm</keyword>
<evidence type="ECO:0000256" key="1">
    <source>
        <dbReference type="ARBA" id="ARBA00004496"/>
    </source>
</evidence>
<protein>
    <recommendedName>
        <fullName evidence="3 5">Regulatory protein RecX</fullName>
    </recommendedName>
</protein>
<reference evidence="9 10" key="1">
    <citation type="submission" date="2019-12" db="EMBL/GenBank/DDBJ databases">
        <authorList>
            <person name="Huq M.A."/>
        </authorList>
    </citation>
    <scope>NUCLEOTIDE SEQUENCE [LARGE SCALE GENOMIC DNA]</scope>
    <source>
        <strain evidence="9 10">MAH-25</strain>
    </source>
</reference>
<gene>
    <name evidence="5 9" type="primary">recX</name>
    <name evidence="9" type="ORF">GON04_25535</name>
</gene>
<dbReference type="PANTHER" id="PTHR33602">
    <property type="entry name" value="REGULATORY PROTEIN RECX FAMILY PROTEIN"/>
    <property type="match status" value="1"/>
</dbReference>
<dbReference type="AlphaFoldDB" id="A0A6N8J0L9"/>
<dbReference type="GO" id="GO:0006282">
    <property type="term" value="P:regulation of DNA repair"/>
    <property type="evidence" value="ECO:0007669"/>
    <property type="project" value="UniProtKB-UniRule"/>
</dbReference>
<dbReference type="InterPro" id="IPR053926">
    <property type="entry name" value="RecX_HTH_1st"/>
</dbReference>
<dbReference type="EMBL" id="WSEL01000011">
    <property type="protein sequence ID" value="MVQ32841.1"/>
    <property type="molecule type" value="Genomic_DNA"/>
</dbReference>
<dbReference type="PANTHER" id="PTHR33602:SF1">
    <property type="entry name" value="REGULATORY PROTEIN RECX FAMILY PROTEIN"/>
    <property type="match status" value="1"/>
</dbReference>
<dbReference type="GO" id="GO:0005737">
    <property type="term" value="C:cytoplasm"/>
    <property type="evidence" value="ECO:0007669"/>
    <property type="project" value="UniProtKB-SubCell"/>
</dbReference>